<evidence type="ECO:0000256" key="11">
    <source>
        <dbReference type="PIRSR" id="PIRSR602401-1"/>
    </source>
</evidence>
<comment type="similarity">
    <text evidence="2 12">Belongs to the cytochrome P450 family.</text>
</comment>
<dbReference type="GO" id="GO:0016705">
    <property type="term" value="F:oxidoreductase activity, acting on paired donors, with incorporation or reduction of molecular oxygen"/>
    <property type="evidence" value="ECO:0007669"/>
    <property type="project" value="InterPro"/>
</dbReference>
<evidence type="ECO:0000256" key="8">
    <source>
        <dbReference type="ARBA" id="ARBA00023004"/>
    </source>
</evidence>
<evidence type="ECO:0000256" key="12">
    <source>
        <dbReference type="RuleBase" id="RU000461"/>
    </source>
</evidence>
<dbReference type="PANTHER" id="PTHR24282">
    <property type="entry name" value="CYTOCHROME P450 FAMILY MEMBER"/>
    <property type="match status" value="1"/>
</dbReference>
<dbReference type="InterPro" id="IPR017972">
    <property type="entry name" value="Cyt_P450_CS"/>
</dbReference>
<dbReference type="InterPro" id="IPR036396">
    <property type="entry name" value="Cyt_P450_sf"/>
</dbReference>
<evidence type="ECO:0000256" key="10">
    <source>
        <dbReference type="ARBA" id="ARBA00023136"/>
    </source>
</evidence>
<dbReference type="InterPro" id="IPR050665">
    <property type="entry name" value="Cytochrome_P450_Monooxygen"/>
</dbReference>
<evidence type="ECO:0000256" key="6">
    <source>
        <dbReference type="ARBA" id="ARBA00022989"/>
    </source>
</evidence>
<evidence type="ECO:0000313" key="13">
    <source>
        <dbReference type="EMBL" id="PNX85571.1"/>
    </source>
</evidence>
<keyword evidence="9 12" id="KW-0503">Monooxygenase</keyword>
<sequence>MVIEGAKKSNLTQEAGDNFIIDNCKNIYLAGFESTAVVSSWCLMLLASNQNWQDRARAEVLEICRGRIPDLDMLSKMKQLTMIIHETLRLYPPAPLLLRHAFKDMKFGNIDVPKGTGLWILIISLHTNPDIWGDDAYKFNPERFANGVAGACKHPHAYMPFGVGPRICLGQNLAILELKMLIALILSNFSFSLSPRYIHSPALGITMKPDHGVQLLVRKL</sequence>
<comment type="cofactor">
    <cofactor evidence="11">
        <name>heme</name>
        <dbReference type="ChEBI" id="CHEBI:30413"/>
    </cofactor>
</comment>
<feature type="binding site" description="axial binding residue" evidence="11">
    <location>
        <position position="168"/>
    </location>
    <ligand>
        <name>heme</name>
        <dbReference type="ChEBI" id="CHEBI:30413"/>
    </ligand>
    <ligandPart>
        <name>Fe</name>
        <dbReference type="ChEBI" id="CHEBI:18248"/>
    </ligandPart>
</feature>
<keyword evidence="3 11" id="KW-0349">Heme</keyword>
<evidence type="ECO:0000313" key="14">
    <source>
        <dbReference type="Proteomes" id="UP000236291"/>
    </source>
</evidence>
<dbReference type="GO" id="GO:0005506">
    <property type="term" value="F:iron ion binding"/>
    <property type="evidence" value="ECO:0007669"/>
    <property type="project" value="InterPro"/>
</dbReference>
<dbReference type="GO" id="GO:0004497">
    <property type="term" value="F:monooxygenase activity"/>
    <property type="evidence" value="ECO:0007669"/>
    <property type="project" value="UniProtKB-KW"/>
</dbReference>
<evidence type="ECO:0000256" key="3">
    <source>
        <dbReference type="ARBA" id="ARBA00022617"/>
    </source>
</evidence>
<accession>A0A2K3M460</accession>
<dbReference type="GO" id="GO:0020037">
    <property type="term" value="F:heme binding"/>
    <property type="evidence" value="ECO:0007669"/>
    <property type="project" value="InterPro"/>
</dbReference>
<dbReference type="SUPFAM" id="SSF48264">
    <property type="entry name" value="Cytochrome P450"/>
    <property type="match status" value="1"/>
</dbReference>
<dbReference type="PRINTS" id="PR00463">
    <property type="entry name" value="EP450I"/>
</dbReference>
<protein>
    <submittedName>
        <fullName evidence="13">Cytochrome p450 734a1-like protein</fullName>
    </submittedName>
</protein>
<dbReference type="Proteomes" id="UP000236291">
    <property type="component" value="Unassembled WGS sequence"/>
</dbReference>
<dbReference type="STRING" id="57577.A0A2K3M460"/>
<evidence type="ECO:0000256" key="9">
    <source>
        <dbReference type="ARBA" id="ARBA00023033"/>
    </source>
</evidence>
<dbReference type="Pfam" id="PF00067">
    <property type="entry name" value="p450"/>
    <property type="match status" value="1"/>
</dbReference>
<dbReference type="PROSITE" id="PS00086">
    <property type="entry name" value="CYTOCHROME_P450"/>
    <property type="match status" value="1"/>
</dbReference>
<keyword evidence="7 12" id="KW-0560">Oxidoreductase</keyword>
<dbReference type="Gene3D" id="1.10.630.10">
    <property type="entry name" value="Cytochrome P450"/>
    <property type="match status" value="1"/>
</dbReference>
<keyword evidence="4" id="KW-0812">Transmembrane</keyword>
<dbReference type="GO" id="GO:0016020">
    <property type="term" value="C:membrane"/>
    <property type="evidence" value="ECO:0007669"/>
    <property type="project" value="UniProtKB-SubCell"/>
</dbReference>
<dbReference type="EMBL" id="ASHM01049056">
    <property type="protein sequence ID" value="PNX85571.1"/>
    <property type="molecule type" value="Genomic_DNA"/>
</dbReference>
<evidence type="ECO:0000256" key="5">
    <source>
        <dbReference type="ARBA" id="ARBA00022723"/>
    </source>
</evidence>
<organism evidence="13 14">
    <name type="scientific">Trifolium pratense</name>
    <name type="common">Red clover</name>
    <dbReference type="NCBI Taxonomy" id="57577"/>
    <lineage>
        <taxon>Eukaryota</taxon>
        <taxon>Viridiplantae</taxon>
        <taxon>Streptophyta</taxon>
        <taxon>Embryophyta</taxon>
        <taxon>Tracheophyta</taxon>
        <taxon>Spermatophyta</taxon>
        <taxon>Magnoliopsida</taxon>
        <taxon>eudicotyledons</taxon>
        <taxon>Gunneridae</taxon>
        <taxon>Pentapetalae</taxon>
        <taxon>rosids</taxon>
        <taxon>fabids</taxon>
        <taxon>Fabales</taxon>
        <taxon>Fabaceae</taxon>
        <taxon>Papilionoideae</taxon>
        <taxon>50 kb inversion clade</taxon>
        <taxon>NPAAA clade</taxon>
        <taxon>Hologalegina</taxon>
        <taxon>IRL clade</taxon>
        <taxon>Trifolieae</taxon>
        <taxon>Trifolium</taxon>
    </lineage>
</organism>
<gene>
    <name evidence="13" type="ORF">L195_g041641</name>
</gene>
<keyword evidence="10" id="KW-0472">Membrane</keyword>
<dbReference type="PANTHER" id="PTHR24282:SF196">
    <property type="entry name" value="CYTOCHROME P450 714C2"/>
    <property type="match status" value="1"/>
</dbReference>
<evidence type="ECO:0000256" key="2">
    <source>
        <dbReference type="ARBA" id="ARBA00010617"/>
    </source>
</evidence>
<reference evidence="13 14" key="1">
    <citation type="journal article" date="2014" name="Am. J. Bot.">
        <title>Genome assembly and annotation for red clover (Trifolium pratense; Fabaceae).</title>
        <authorList>
            <person name="Istvanek J."/>
            <person name="Jaros M."/>
            <person name="Krenek A."/>
            <person name="Repkova J."/>
        </authorList>
    </citation>
    <scope>NUCLEOTIDE SEQUENCE [LARGE SCALE GENOMIC DNA]</scope>
    <source>
        <strain evidence="14">cv. Tatra</strain>
        <tissue evidence="13">Young leaves</tissue>
    </source>
</reference>
<evidence type="ECO:0000256" key="7">
    <source>
        <dbReference type="ARBA" id="ARBA00023002"/>
    </source>
</evidence>
<dbReference type="InterPro" id="IPR002401">
    <property type="entry name" value="Cyt_P450_E_grp-I"/>
</dbReference>
<evidence type="ECO:0000256" key="1">
    <source>
        <dbReference type="ARBA" id="ARBA00004167"/>
    </source>
</evidence>
<keyword evidence="6" id="KW-1133">Transmembrane helix</keyword>
<keyword evidence="5 11" id="KW-0479">Metal-binding</keyword>
<dbReference type="AlphaFoldDB" id="A0A2K3M460"/>
<reference evidence="13 14" key="2">
    <citation type="journal article" date="2017" name="Front. Plant Sci.">
        <title>Gene Classification and Mining of Molecular Markers Useful in Red Clover (Trifolium pratense) Breeding.</title>
        <authorList>
            <person name="Istvanek J."/>
            <person name="Dluhosova J."/>
            <person name="Dluhos P."/>
            <person name="Patkova L."/>
            <person name="Nedelnik J."/>
            <person name="Repkova J."/>
        </authorList>
    </citation>
    <scope>NUCLEOTIDE SEQUENCE [LARGE SCALE GENOMIC DNA]</scope>
    <source>
        <strain evidence="14">cv. Tatra</strain>
        <tissue evidence="13">Young leaves</tissue>
    </source>
</reference>
<proteinExistence type="inferred from homology"/>
<name>A0A2K3M460_TRIPR</name>
<comment type="caution">
    <text evidence="13">The sequence shown here is derived from an EMBL/GenBank/DDBJ whole genome shotgun (WGS) entry which is preliminary data.</text>
</comment>
<dbReference type="PRINTS" id="PR00385">
    <property type="entry name" value="P450"/>
</dbReference>
<keyword evidence="8 11" id="KW-0408">Iron</keyword>
<dbReference type="InterPro" id="IPR001128">
    <property type="entry name" value="Cyt_P450"/>
</dbReference>
<evidence type="ECO:0000256" key="4">
    <source>
        <dbReference type="ARBA" id="ARBA00022692"/>
    </source>
</evidence>
<comment type="subcellular location">
    <subcellularLocation>
        <location evidence="1">Membrane</location>
        <topology evidence="1">Single-pass membrane protein</topology>
    </subcellularLocation>
</comment>